<feature type="transmembrane region" description="Helical" evidence="10">
    <location>
        <begin position="66"/>
        <end position="86"/>
    </location>
</feature>
<dbReference type="RefSeq" id="WP_085074074.1">
    <property type="nucleotide sequence ID" value="NZ_BLKU01000003.1"/>
</dbReference>
<keyword evidence="5 10" id="KW-0472">Membrane</keyword>
<name>A0AAX1JD25_9MYCO</name>
<dbReference type="InterPro" id="IPR003691">
    <property type="entry name" value="FluC"/>
</dbReference>
<dbReference type="Proteomes" id="UP000465306">
    <property type="component" value="Unassembled WGS sequence"/>
</dbReference>
<dbReference type="PANTHER" id="PTHR28259">
    <property type="entry name" value="FLUORIDE EXPORT PROTEIN 1-RELATED"/>
    <property type="match status" value="1"/>
</dbReference>
<comment type="similarity">
    <text evidence="7 10">Belongs to the fluoride channel Fluc/FEX (TC 1.A.43) family.</text>
</comment>
<reference evidence="11 13" key="1">
    <citation type="journal article" date="2019" name="Emerg. Microbes Infect.">
        <title>Comprehensive subspecies identification of 175 nontuberculous mycobacteria species based on 7547 genomic profiles.</title>
        <authorList>
            <person name="Matsumoto Y."/>
            <person name="Kinjo T."/>
            <person name="Motooka D."/>
            <person name="Nabeya D."/>
            <person name="Jung N."/>
            <person name="Uechi K."/>
            <person name="Horii T."/>
            <person name="Iida T."/>
            <person name="Fujita J."/>
            <person name="Nakamura S."/>
        </authorList>
    </citation>
    <scope>NUCLEOTIDE SEQUENCE [LARGE SCALE GENOMIC DNA]</scope>
    <source>
        <strain evidence="11 13">JCM 13573</strain>
    </source>
</reference>
<dbReference type="KEGG" id="mku:I2456_07940"/>
<feature type="transmembrane region" description="Helical" evidence="10">
    <location>
        <begin position="6"/>
        <end position="27"/>
    </location>
</feature>
<evidence type="ECO:0000256" key="9">
    <source>
        <dbReference type="ARBA" id="ARBA00049940"/>
    </source>
</evidence>
<dbReference type="HAMAP" id="MF_00454">
    <property type="entry name" value="FluC"/>
    <property type="match status" value="1"/>
</dbReference>
<feature type="binding site" evidence="10">
    <location>
        <position position="76"/>
    </location>
    <ligand>
        <name>Na(+)</name>
        <dbReference type="ChEBI" id="CHEBI:29101"/>
        <note>structural</note>
    </ligand>
</feature>
<comment type="function">
    <text evidence="9 10">Fluoride-specific ion channel. Important for reducing fluoride concentration in the cell, thus reducing its toxicity.</text>
</comment>
<dbReference type="EMBL" id="BLKU01000003">
    <property type="protein sequence ID" value="GFG63958.1"/>
    <property type="molecule type" value="Genomic_DNA"/>
</dbReference>
<evidence type="ECO:0000256" key="4">
    <source>
        <dbReference type="ARBA" id="ARBA00022989"/>
    </source>
</evidence>
<organism evidence="12 14">
    <name type="scientific">Mycobacterium kubicae</name>
    <dbReference type="NCBI Taxonomy" id="120959"/>
    <lineage>
        <taxon>Bacteria</taxon>
        <taxon>Bacillati</taxon>
        <taxon>Actinomycetota</taxon>
        <taxon>Actinomycetes</taxon>
        <taxon>Mycobacteriales</taxon>
        <taxon>Mycobacteriaceae</taxon>
        <taxon>Mycobacterium</taxon>
        <taxon>Mycobacterium simiae complex</taxon>
    </lineage>
</organism>
<evidence type="ECO:0000256" key="6">
    <source>
        <dbReference type="ARBA" id="ARBA00023303"/>
    </source>
</evidence>
<feature type="transmembrane region" description="Helical" evidence="10">
    <location>
        <begin position="98"/>
        <end position="122"/>
    </location>
</feature>
<keyword evidence="10" id="KW-0813">Transport</keyword>
<gene>
    <name evidence="10 12" type="primary">crcB</name>
    <name evidence="11" type="synonym">crcB2</name>
    <name evidence="10" type="synonym">fluC</name>
    <name evidence="12" type="ORF">I2456_07940</name>
    <name evidence="11" type="ORF">MKUB_14480</name>
</gene>
<evidence type="ECO:0000256" key="5">
    <source>
        <dbReference type="ARBA" id="ARBA00023136"/>
    </source>
</evidence>
<dbReference type="GO" id="GO:0005886">
    <property type="term" value="C:plasma membrane"/>
    <property type="evidence" value="ECO:0007669"/>
    <property type="project" value="UniProtKB-SubCell"/>
</dbReference>
<evidence type="ECO:0000313" key="13">
    <source>
        <dbReference type="Proteomes" id="UP000465306"/>
    </source>
</evidence>
<dbReference type="NCBIfam" id="TIGR00494">
    <property type="entry name" value="crcB"/>
    <property type="match status" value="1"/>
</dbReference>
<keyword evidence="4 10" id="KW-1133">Transmembrane helix</keyword>
<keyword evidence="3 10" id="KW-0812">Transmembrane</keyword>
<dbReference type="PANTHER" id="PTHR28259:SF1">
    <property type="entry name" value="FLUORIDE EXPORT PROTEIN 1-RELATED"/>
    <property type="match status" value="1"/>
</dbReference>
<keyword evidence="10" id="KW-0479">Metal-binding</keyword>
<evidence type="ECO:0000256" key="2">
    <source>
        <dbReference type="ARBA" id="ARBA00022475"/>
    </source>
</evidence>
<keyword evidence="10" id="KW-0406">Ion transport</keyword>
<evidence type="ECO:0000313" key="11">
    <source>
        <dbReference type="EMBL" id="GFG63958.1"/>
    </source>
</evidence>
<dbReference type="GO" id="GO:0140114">
    <property type="term" value="P:cellular detoxification of fluoride"/>
    <property type="evidence" value="ECO:0007669"/>
    <property type="project" value="UniProtKB-UniRule"/>
</dbReference>
<sequence length="125" mass="12839">MTAAATVAVWVGVALIGGIGSVSRFLVDRAVARRVARSFPFGTLTVNISGAALLGFLGALTLPKDVALLAGTAFVGAYTTFSTWMLETQRLGEDRQLSAAFANLAVSVALGLAAVVAGQWIADQL</sequence>
<feature type="binding site" evidence="10">
    <location>
        <position position="79"/>
    </location>
    <ligand>
        <name>Na(+)</name>
        <dbReference type="ChEBI" id="CHEBI:29101"/>
        <note>structural</note>
    </ligand>
</feature>
<evidence type="ECO:0000256" key="3">
    <source>
        <dbReference type="ARBA" id="ARBA00022692"/>
    </source>
</evidence>
<evidence type="ECO:0000313" key="12">
    <source>
        <dbReference type="EMBL" id="QPI39381.1"/>
    </source>
</evidence>
<accession>A0AAX1JD25</accession>
<protein>
    <recommendedName>
        <fullName evidence="10">Fluoride-specific ion channel FluC</fullName>
    </recommendedName>
</protein>
<evidence type="ECO:0000256" key="7">
    <source>
        <dbReference type="ARBA" id="ARBA00035120"/>
    </source>
</evidence>
<proteinExistence type="inferred from homology"/>
<keyword evidence="10" id="KW-0915">Sodium</keyword>
<comment type="subcellular location">
    <subcellularLocation>
        <location evidence="1 10">Cell membrane</location>
        <topology evidence="1 10">Multi-pass membrane protein</topology>
    </subcellularLocation>
</comment>
<dbReference type="EMBL" id="CP065047">
    <property type="protein sequence ID" value="QPI39381.1"/>
    <property type="molecule type" value="Genomic_DNA"/>
</dbReference>
<dbReference type="GO" id="GO:0046872">
    <property type="term" value="F:metal ion binding"/>
    <property type="evidence" value="ECO:0007669"/>
    <property type="project" value="UniProtKB-KW"/>
</dbReference>
<evidence type="ECO:0000256" key="1">
    <source>
        <dbReference type="ARBA" id="ARBA00004651"/>
    </source>
</evidence>
<comment type="activity regulation">
    <text evidence="10">Na(+) is not transported, but it plays an essential structural role and its presence is essential for fluoride channel function.</text>
</comment>
<keyword evidence="13" id="KW-1185">Reference proteome</keyword>
<feature type="transmembrane region" description="Helical" evidence="10">
    <location>
        <begin position="39"/>
        <end position="60"/>
    </location>
</feature>
<evidence type="ECO:0000256" key="10">
    <source>
        <dbReference type="HAMAP-Rule" id="MF_00454"/>
    </source>
</evidence>
<reference evidence="12" key="3">
    <citation type="submission" date="2020-11" db="EMBL/GenBank/DDBJ databases">
        <title>Intraspecies plasmid and genomic variation of Mycobacterium kubicae revealed by the complete genome sequences of two clinical isolates.</title>
        <authorList>
            <person name="Hendrix J.R."/>
            <person name="Epperson L.E."/>
            <person name="Honda J.R."/>
            <person name="Strong M."/>
        </authorList>
    </citation>
    <scope>NUCLEOTIDE SEQUENCE</scope>
    <source>
        <strain evidence="12">JCM 13573</strain>
    </source>
</reference>
<dbReference type="NCBIfam" id="NF010824">
    <property type="entry name" value="PRK14228.1"/>
    <property type="match status" value="1"/>
</dbReference>
<reference evidence="11" key="2">
    <citation type="submission" date="2020-02" db="EMBL/GenBank/DDBJ databases">
        <authorList>
            <person name="Matsumoto Y."/>
            <person name="Kinjo T."/>
            <person name="Motooka D."/>
            <person name="Nabeya D."/>
            <person name="Jung N."/>
            <person name="Uechi K."/>
            <person name="Horii T."/>
            <person name="Iida T."/>
            <person name="Fujita J."/>
            <person name="Nakamura S."/>
        </authorList>
    </citation>
    <scope>NUCLEOTIDE SEQUENCE</scope>
    <source>
        <strain evidence="11">JCM 13573</strain>
    </source>
</reference>
<dbReference type="AlphaFoldDB" id="A0AAX1JD25"/>
<dbReference type="GO" id="GO:0062054">
    <property type="term" value="F:fluoride channel activity"/>
    <property type="evidence" value="ECO:0007669"/>
    <property type="project" value="UniProtKB-UniRule"/>
</dbReference>
<keyword evidence="2 10" id="KW-1003">Cell membrane</keyword>
<comment type="catalytic activity">
    <reaction evidence="8">
        <text>fluoride(in) = fluoride(out)</text>
        <dbReference type="Rhea" id="RHEA:76159"/>
        <dbReference type="ChEBI" id="CHEBI:17051"/>
    </reaction>
    <physiologicalReaction direction="left-to-right" evidence="8">
        <dbReference type="Rhea" id="RHEA:76160"/>
    </physiologicalReaction>
</comment>
<evidence type="ECO:0000256" key="8">
    <source>
        <dbReference type="ARBA" id="ARBA00035585"/>
    </source>
</evidence>
<dbReference type="Pfam" id="PF02537">
    <property type="entry name" value="CRCB"/>
    <property type="match status" value="1"/>
</dbReference>
<evidence type="ECO:0000313" key="14">
    <source>
        <dbReference type="Proteomes" id="UP000663583"/>
    </source>
</evidence>
<dbReference type="Proteomes" id="UP000663583">
    <property type="component" value="Chromosome"/>
</dbReference>
<keyword evidence="6 10" id="KW-0407">Ion channel</keyword>